<dbReference type="OMA" id="AYACFRY"/>
<dbReference type="Proteomes" id="UP000030669">
    <property type="component" value="Unassembled WGS sequence"/>
</dbReference>
<evidence type="ECO:0000256" key="1">
    <source>
        <dbReference type="SAM" id="Phobius"/>
    </source>
</evidence>
<protein>
    <submittedName>
        <fullName evidence="2">Uncharacterized protein</fullName>
    </submittedName>
</protein>
<name>S7PVW6_GLOTA</name>
<keyword evidence="1" id="KW-0812">Transmembrane</keyword>
<dbReference type="EMBL" id="KB469309">
    <property type="protein sequence ID" value="EPQ51776.1"/>
    <property type="molecule type" value="Genomic_DNA"/>
</dbReference>
<gene>
    <name evidence="2" type="ORF">GLOTRDRAFT_117780</name>
</gene>
<reference evidence="2 3" key="1">
    <citation type="journal article" date="2012" name="Science">
        <title>The Paleozoic origin of enzymatic lignin decomposition reconstructed from 31 fungal genomes.</title>
        <authorList>
            <person name="Floudas D."/>
            <person name="Binder M."/>
            <person name="Riley R."/>
            <person name="Barry K."/>
            <person name="Blanchette R.A."/>
            <person name="Henrissat B."/>
            <person name="Martinez A.T."/>
            <person name="Otillar R."/>
            <person name="Spatafora J.W."/>
            <person name="Yadav J.S."/>
            <person name="Aerts A."/>
            <person name="Benoit I."/>
            <person name="Boyd A."/>
            <person name="Carlson A."/>
            <person name="Copeland A."/>
            <person name="Coutinho P.M."/>
            <person name="de Vries R.P."/>
            <person name="Ferreira P."/>
            <person name="Findley K."/>
            <person name="Foster B."/>
            <person name="Gaskell J."/>
            <person name="Glotzer D."/>
            <person name="Gorecki P."/>
            <person name="Heitman J."/>
            <person name="Hesse C."/>
            <person name="Hori C."/>
            <person name="Igarashi K."/>
            <person name="Jurgens J.A."/>
            <person name="Kallen N."/>
            <person name="Kersten P."/>
            <person name="Kohler A."/>
            <person name="Kuees U."/>
            <person name="Kumar T.K.A."/>
            <person name="Kuo A."/>
            <person name="LaButti K."/>
            <person name="Larrondo L.F."/>
            <person name="Lindquist E."/>
            <person name="Ling A."/>
            <person name="Lombard V."/>
            <person name="Lucas S."/>
            <person name="Lundell T."/>
            <person name="Martin R."/>
            <person name="McLaughlin D.J."/>
            <person name="Morgenstern I."/>
            <person name="Morin E."/>
            <person name="Murat C."/>
            <person name="Nagy L.G."/>
            <person name="Nolan M."/>
            <person name="Ohm R.A."/>
            <person name="Patyshakuliyeva A."/>
            <person name="Rokas A."/>
            <person name="Ruiz-Duenas F.J."/>
            <person name="Sabat G."/>
            <person name="Salamov A."/>
            <person name="Samejima M."/>
            <person name="Schmutz J."/>
            <person name="Slot J.C."/>
            <person name="St John F."/>
            <person name="Stenlid J."/>
            <person name="Sun H."/>
            <person name="Sun S."/>
            <person name="Syed K."/>
            <person name="Tsang A."/>
            <person name="Wiebenga A."/>
            <person name="Young D."/>
            <person name="Pisabarro A."/>
            <person name="Eastwood D.C."/>
            <person name="Martin F."/>
            <person name="Cullen D."/>
            <person name="Grigoriev I.V."/>
            <person name="Hibbett D.S."/>
        </authorList>
    </citation>
    <scope>NUCLEOTIDE SEQUENCE [LARGE SCALE GENOMIC DNA]</scope>
    <source>
        <strain evidence="2 3">ATCC 11539</strain>
    </source>
</reference>
<accession>S7PVW6</accession>
<feature type="transmembrane region" description="Helical" evidence="1">
    <location>
        <begin position="178"/>
        <end position="198"/>
    </location>
</feature>
<organism evidence="2 3">
    <name type="scientific">Gloeophyllum trabeum (strain ATCC 11539 / FP-39264 / Madison 617)</name>
    <name type="common">Brown rot fungus</name>
    <dbReference type="NCBI Taxonomy" id="670483"/>
    <lineage>
        <taxon>Eukaryota</taxon>
        <taxon>Fungi</taxon>
        <taxon>Dikarya</taxon>
        <taxon>Basidiomycota</taxon>
        <taxon>Agaricomycotina</taxon>
        <taxon>Agaricomycetes</taxon>
        <taxon>Gloeophyllales</taxon>
        <taxon>Gloeophyllaceae</taxon>
        <taxon>Gloeophyllum</taxon>
    </lineage>
</organism>
<dbReference type="GeneID" id="19300396"/>
<dbReference type="eggNOG" id="ENOG502SQUG">
    <property type="taxonomic scope" value="Eukaryota"/>
</dbReference>
<feature type="transmembrane region" description="Helical" evidence="1">
    <location>
        <begin position="121"/>
        <end position="144"/>
    </location>
</feature>
<evidence type="ECO:0000313" key="2">
    <source>
        <dbReference type="EMBL" id="EPQ51776.1"/>
    </source>
</evidence>
<dbReference type="HOGENOM" id="CLU_099959_0_0_1"/>
<proteinExistence type="predicted"/>
<sequence length="208" mass="23633">MNKLRKPRPEGIVASENQTFATGAKKQPSWTVTSTTSRTFQYATTLDSTRKSSAAQSVAFVRPQTEAEQYWAARALVAETLLYTKAAHNEEVRQIITSEEVKRSREISDLRKMYKKGQTKLEIFILVLLGILFTGFSLLLFLLVKSDTQQQPSRAPAHFTIPILSPFTSVVEHEMSTMSFRTTSCLLLFGCILLYAIYRHWIGRLHAR</sequence>
<dbReference type="RefSeq" id="XP_007869677.1">
    <property type="nucleotide sequence ID" value="XM_007871486.1"/>
</dbReference>
<dbReference type="AlphaFoldDB" id="S7PVW6"/>
<dbReference type="OrthoDB" id="3265172at2759"/>
<keyword evidence="3" id="KW-1185">Reference proteome</keyword>
<evidence type="ECO:0000313" key="3">
    <source>
        <dbReference type="Proteomes" id="UP000030669"/>
    </source>
</evidence>
<dbReference type="KEGG" id="gtr:GLOTRDRAFT_117780"/>
<keyword evidence="1" id="KW-0472">Membrane</keyword>
<keyword evidence="1" id="KW-1133">Transmembrane helix</keyword>